<evidence type="ECO:0000256" key="8">
    <source>
        <dbReference type="ARBA" id="ARBA00052329"/>
    </source>
</evidence>
<name>A0A263BVJ7_9BACI</name>
<protein>
    <recommendedName>
        <fullName evidence="10">Shikimate dehydrogenase (NADP(+))</fullName>
        <shortName evidence="10">SDH</shortName>
        <ecNumber evidence="10">1.1.1.25</ecNumber>
    </recommendedName>
</protein>
<comment type="catalytic activity">
    <reaction evidence="7">
        <text>L-quinate + NAD(+) = 3-dehydroquinate + NADH + H(+)</text>
        <dbReference type="Rhea" id="RHEA:22364"/>
        <dbReference type="ChEBI" id="CHEBI:15378"/>
        <dbReference type="ChEBI" id="CHEBI:29751"/>
        <dbReference type="ChEBI" id="CHEBI:32364"/>
        <dbReference type="ChEBI" id="CHEBI:57540"/>
        <dbReference type="ChEBI" id="CHEBI:57945"/>
        <dbReference type="EC" id="1.1.1.24"/>
    </reaction>
</comment>
<dbReference type="InterPro" id="IPR011342">
    <property type="entry name" value="Shikimate_DH"/>
</dbReference>
<feature type="binding site" evidence="10">
    <location>
        <position position="62"/>
    </location>
    <ligand>
        <name>shikimate</name>
        <dbReference type="ChEBI" id="CHEBI:36208"/>
    </ligand>
</feature>
<evidence type="ECO:0000256" key="5">
    <source>
        <dbReference type="ARBA" id="ARBA00023141"/>
    </source>
</evidence>
<organism evidence="14 15">
    <name type="scientific">Lottiidibacillus patelloidae</name>
    <dbReference type="NCBI Taxonomy" id="2670334"/>
    <lineage>
        <taxon>Bacteria</taxon>
        <taxon>Bacillati</taxon>
        <taxon>Bacillota</taxon>
        <taxon>Bacilli</taxon>
        <taxon>Bacillales</taxon>
        <taxon>Bacillaceae</taxon>
        <taxon>Lottiidibacillus</taxon>
    </lineage>
</organism>
<evidence type="ECO:0000259" key="13">
    <source>
        <dbReference type="Pfam" id="PF18317"/>
    </source>
</evidence>
<dbReference type="SUPFAM" id="SSF53223">
    <property type="entry name" value="Aminoacid dehydrogenase-like, N-terminal domain"/>
    <property type="match status" value="1"/>
</dbReference>
<comment type="subunit">
    <text evidence="10">Homodimer.</text>
</comment>
<comment type="function">
    <text evidence="10">Involved in the biosynthesis of the chorismate, which leads to the biosynthesis of aromatic amino acids. Catalyzes the reversible NADPH linked reduction of 3-dehydroshikimate (DHSA) to yield shikimate (SA).</text>
</comment>
<comment type="pathway">
    <text evidence="9">Aromatic compound metabolism; 3,4-dihydroxybenzoate biosynthesis; 3-dehydroquinate from D-quinate (NAD(+) route).</text>
</comment>
<reference evidence="15" key="1">
    <citation type="submission" date="2017-08" db="EMBL/GenBank/DDBJ databases">
        <authorList>
            <person name="Huang Z."/>
        </authorList>
    </citation>
    <scope>NUCLEOTIDE SEQUENCE [LARGE SCALE GENOMIC DNA]</scope>
    <source>
        <strain evidence="15">SA5d-4</strain>
    </source>
</reference>
<accession>A0A263BVJ7</accession>
<dbReference type="InterPro" id="IPR036291">
    <property type="entry name" value="NAD(P)-bd_dom_sf"/>
</dbReference>
<dbReference type="HAMAP" id="MF_00222">
    <property type="entry name" value="Shikimate_DH_AroE"/>
    <property type="match status" value="1"/>
</dbReference>
<dbReference type="NCBIfam" id="NF001319">
    <property type="entry name" value="PRK00258.3-3"/>
    <property type="match status" value="1"/>
</dbReference>
<dbReference type="GO" id="GO:0005829">
    <property type="term" value="C:cytosol"/>
    <property type="evidence" value="ECO:0007669"/>
    <property type="project" value="TreeGrafter"/>
</dbReference>
<evidence type="ECO:0000259" key="12">
    <source>
        <dbReference type="Pfam" id="PF08501"/>
    </source>
</evidence>
<dbReference type="InterPro" id="IPR022893">
    <property type="entry name" value="Shikimate_DH_fam"/>
</dbReference>
<dbReference type="NCBIfam" id="NF001314">
    <property type="entry name" value="PRK00258.2-2"/>
    <property type="match status" value="1"/>
</dbReference>
<dbReference type="Proteomes" id="UP000217083">
    <property type="component" value="Unassembled WGS sequence"/>
</dbReference>
<evidence type="ECO:0000256" key="10">
    <source>
        <dbReference type="HAMAP-Rule" id="MF_00222"/>
    </source>
</evidence>
<dbReference type="Gene3D" id="3.40.50.10860">
    <property type="entry name" value="Leucine Dehydrogenase, chain A, domain 1"/>
    <property type="match status" value="1"/>
</dbReference>
<evidence type="ECO:0000256" key="9">
    <source>
        <dbReference type="ARBA" id="ARBA00060613"/>
    </source>
</evidence>
<comment type="caution">
    <text evidence="10">Lacks conserved residue(s) required for the propagation of feature annotation.</text>
</comment>
<dbReference type="CDD" id="cd01065">
    <property type="entry name" value="NAD_bind_Shikimate_DH"/>
    <property type="match status" value="1"/>
</dbReference>
<dbReference type="EMBL" id="NPIA01000002">
    <property type="protein sequence ID" value="OZM57773.1"/>
    <property type="molecule type" value="Genomic_DNA"/>
</dbReference>
<dbReference type="GO" id="GO:0004764">
    <property type="term" value="F:shikimate 3-dehydrogenase (NADP+) activity"/>
    <property type="evidence" value="ECO:0007669"/>
    <property type="project" value="UniProtKB-UniRule"/>
</dbReference>
<dbReference type="GO" id="GO:0019632">
    <property type="term" value="P:shikimate metabolic process"/>
    <property type="evidence" value="ECO:0007669"/>
    <property type="project" value="InterPro"/>
</dbReference>
<dbReference type="AlphaFoldDB" id="A0A263BVJ7"/>
<dbReference type="PANTHER" id="PTHR21089:SF1">
    <property type="entry name" value="BIFUNCTIONAL 3-DEHYDROQUINATE DEHYDRATASE_SHIKIMATE DEHYDROGENASE, CHLOROPLASTIC"/>
    <property type="match status" value="1"/>
</dbReference>
<dbReference type="FunFam" id="3.40.50.10860:FF:000016">
    <property type="entry name" value="Shikimate dehydrogenase (NADP(+))"/>
    <property type="match status" value="1"/>
</dbReference>
<feature type="active site" description="Proton acceptor" evidence="10">
    <location>
        <position position="66"/>
    </location>
</feature>
<comment type="pathway">
    <text evidence="1 10">Metabolic intermediate biosynthesis; chorismate biosynthesis; chorismate from D-erythrose 4-phosphate and phosphoenolpyruvate: step 4/7.</text>
</comment>
<dbReference type="GO" id="GO:0030266">
    <property type="term" value="F:quinate 3-dehydrogenase (NAD+) activity"/>
    <property type="evidence" value="ECO:0007669"/>
    <property type="project" value="UniProtKB-EC"/>
</dbReference>
<evidence type="ECO:0000256" key="6">
    <source>
        <dbReference type="ARBA" id="ARBA00049442"/>
    </source>
</evidence>
<gene>
    <name evidence="10 14" type="primary">aroE</name>
    <name evidence="14" type="ORF">CIB95_05250</name>
</gene>
<dbReference type="NCBIfam" id="TIGR00507">
    <property type="entry name" value="aroE"/>
    <property type="match status" value="1"/>
</dbReference>
<feature type="binding site" evidence="10">
    <location>
        <position position="87"/>
    </location>
    <ligand>
        <name>shikimate</name>
        <dbReference type="ChEBI" id="CHEBI:36208"/>
    </ligand>
</feature>
<dbReference type="InterPro" id="IPR041121">
    <property type="entry name" value="SDH_C"/>
</dbReference>
<dbReference type="EC" id="1.1.1.25" evidence="10"/>
<dbReference type="Pfam" id="PF08501">
    <property type="entry name" value="Shikimate_dh_N"/>
    <property type="match status" value="1"/>
</dbReference>
<feature type="binding site" evidence="10">
    <location>
        <position position="218"/>
    </location>
    <ligand>
        <name>shikimate</name>
        <dbReference type="ChEBI" id="CHEBI:36208"/>
    </ligand>
</feature>
<keyword evidence="15" id="KW-1185">Reference proteome</keyword>
<dbReference type="Pfam" id="PF18317">
    <property type="entry name" value="SDH_C"/>
    <property type="match status" value="1"/>
</dbReference>
<feature type="binding site" evidence="10">
    <location>
        <position position="246"/>
    </location>
    <ligand>
        <name>shikimate</name>
        <dbReference type="ChEBI" id="CHEBI:36208"/>
    </ligand>
</feature>
<dbReference type="PANTHER" id="PTHR21089">
    <property type="entry name" value="SHIKIMATE DEHYDROGENASE"/>
    <property type="match status" value="1"/>
</dbReference>
<feature type="binding site" evidence="10">
    <location>
        <position position="102"/>
    </location>
    <ligand>
        <name>shikimate</name>
        <dbReference type="ChEBI" id="CHEBI:36208"/>
    </ligand>
</feature>
<keyword evidence="3 10" id="KW-0521">NADP</keyword>
<sequence>MKKRLAVIGHPISHSLSPLMHNNEFHELGLDYEYEAIDVVESELELVINSFRSLDFSGFNVTIPYKEKVIPLLDEIDEEAAAIGAVNTVVNRNGKLIGYNTDGQGYMSALENISPTWKKKKILIIGAGGAARAIYISLLRHSAAMIDLTNRSVQKAENLKTDAKVSNSNVLSISEAEEQLGNYQIIINTTSVGMKHTSGVPLQLTNLNKEAVVSDIIYTPMKTTWLQNAEQKGAKIMNGITMFVNQGALAFKYWTGISPNQERMNQVVINNLKERNNQC</sequence>
<evidence type="ECO:0000313" key="15">
    <source>
        <dbReference type="Proteomes" id="UP000217083"/>
    </source>
</evidence>
<dbReference type="GO" id="GO:0008652">
    <property type="term" value="P:amino acid biosynthetic process"/>
    <property type="evidence" value="ECO:0007669"/>
    <property type="project" value="UniProtKB-KW"/>
</dbReference>
<dbReference type="InterPro" id="IPR046346">
    <property type="entry name" value="Aminoacid_DH-like_N_sf"/>
</dbReference>
<dbReference type="InterPro" id="IPR013708">
    <property type="entry name" value="Shikimate_DH-bd_N"/>
</dbReference>
<feature type="binding site" evidence="10">
    <location>
        <begin position="126"/>
        <end position="130"/>
    </location>
    <ligand>
        <name>NADP(+)</name>
        <dbReference type="ChEBI" id="CHEBI:58349"/>
    </ligand>
</feature>
<dbReference type="Pfam" id="PF01488">
    <property type="entry name" value="Shikimate_DH"/>
    <property type="match status" value="1"/>
</dbReference>
<evidence type="ECO:0000256" key="1">
    <source>
        <dbReference type="ARBA" id="ARBA00004871"/>
    </source>
</evidence>
<keyword evidence="4 10" id="KW-0560">Oxidoreductase</keyword>
<dbReference type="Gene3D" id="3.40.50.720">
    <property type="entry name" value="NAD(P)-binding Rossmann-like Domain"/>
    <property type="match status" value="1"/>
</dbReference>
<comment type="catalytic activity">
    <reaction evidence="8">
        <text>shikimate + NAD(+) = 3-dehydroshikimate + NADH + H(+)</text>
        <dbReference type="Rhea" id="RHEA:17741"/>
        <dbReference type="ChEBI" id="CHEBI:15378"/>
        <dbReference type="ChEBI" id="CHEBI:16630"/>
        <dbReference type="ChEBI" id="CHEBI:36208"/>
        <dbReference type="ChEBI" id="CHEBI:57540"/>
        <dbReference type="ChEBI" id="CHEBI:57945"/>
    </reaction>
</comment>
<feature type="binding site" evidence="10">
    <location>
        <begin position="15"/>
        <end position="17"/>
    </location>
    <ligand>
        <name>shikimate</name>
        <dbReference type="ChEBI" id="CHEBI:36208"/>
    </ligand>
</feature>
<evidence type="ECO:0000256" key="4">
    <source>
        <dbReference type="ARBA" id="ARBA00023002"/>
    </source>
</evidence>
<comment type="caution">
    <text evidence="14">The sequence shown here is derived from an EMBL/GenBank/DDBJ whole genome shotgun (WGS) entry which is preliminary data.</text>
</comment>
<feature type="domain" description="Shikimate dehydrogenase substrate binding N-terminal" evidence="12">
    <location>
        <begin position="7"/>
        <end position="89"/>
    </location>
</feature>
<dbReference type="InterPro" id="IPR006151">
    <property type="entry name" value="Shikm_DH/Glu-tRNA_Rdtase"/>
</dbReference>
<dbReference type="UniPathway" id="UPA00053">
    <property type="reaction ID" value="UER00087"/>
</dbReference>
<feature type="domain" description="SDH C-terminal" evidence="13">
    <location>
        <begin position="239"/>
        <end position="268"/>
    </location>
</feature>
<proteinExistence type="inferred from homology"/>
<feature type="binding site" evidence="10">
    <location>
        <position position="239"/>
    </location>
    <ligand>
        <name>NADP(+)</name>
        <dbReference type="ChEBI" id="CHEBI:58349"/>
    </ligand>
</feature>
<evidence type="ECO:0000313" key="14">
    <source>
        <dbReference type="EMBL" id="OZM57773.1"/>
    </source>
</evidence>
<dbReference type="GO" id="GO:0009073">
    <property type="term" value="P:aromatic amino acid family biosynthetic process"/>
    <property type="evidence" value="ECO:0007669"/>
    <property type="project" value="UniProtKB-KW"/>
</dbReference>
<dbReference type="GO" id="GO:0052734">
    <property type="term" value="F:shikimate 3-dehydrogenase (NAD+) activity"/>
    <property type="evidence" value="ECO:0007669"/>
    <property type="project" value="RHEA"/>
</dbReference>
<feature type="binding site" evidence="10">
    <location>
        <position position="78"/>
    </location>
    <ligand>
        <name>NADP(+)</name>
        <dbReference type="ChEBI" id="CHEBI:58349"/>
    </ligand>
</feature>
<keyword evidence="2 10" id="KW-0028">Amino-acid biosynthesis</keyword>
<dbReference type="GO" id="GO:0009423">
    <property type="term" value="P:chorismate biosynthetic process"/>
    <property type="evidence" value="ECO:0007669"/>
    <property type="project" value="UniProtKB-UniRule"/>
</dbReference>
<evidence type="ECO:0000259" key="11">
    <source>
        <dbReference type="Pfam" id="PF01488"/>
    </source>
</evidence>
<dbReference type="GO" id="GO:0050661">
    <property type="term" value="F:NADP binding"/>
    <property type="evidence" value="ECO:0007669"/>
    <property type="project" value="InterPro"/>
</dbReference>
<evidence type="ECO:0000256" key="2">
    <source>
        <dbReference type="ARBA" id="ARBA00022605"/>
    </source>
</evidence>
<dbReference type="FunFam" id="3.40.50.720:FF:000086">
    <property type="entry name" value="Quinate/shikimate dehydrogenase"/>
    <property type="match status" value="1"/>
</dbReference>
<comment type="similarity">
    <text evidence="10">Belongs to the shikimate dehydrogenase family.</text>
</comment>
<feature type="domain" description="Quinate/shikimate 5-dehydrogenase/glutamyl-tRNA reductase" evidence="11">
    <location>
        <begin position="111"/>
        <end position="191"/>
    </location>
</feature>
<evidence type="ECO:0000256" key="7">
    <source>
        <dbReference type="ARBA" id="ARBA00051639"/>
    </source>
</evidence>
<feature type="binding site" evidence="10">
    <location>
        <position position="216"/>
    </location>
    <ligand>
        <name>NADP(+)</name>
        <dbReference type="ChEBI" id="CHEBI:58349"/>
    </ligand>
</feature>
<dbReference type="SUPFAM" id="SSF51735">
    <property type="entry name" value="NAD(P)-binding Rossmann-fold domains"/>
    <property type="match status" value="1"/>
</dbReference>
<keyword evidence="5 10" id="KW-0057">Aromatic amino acid biosynthesis</keyword>
<comment type="catalytic activity">
    <reaction evidence="6 10">
        <text>shikimate + NADP(+) = 3-dehydroshikimate + NADPH + H(+)</text>
        <dbReference type="Rhea" id="RHEA:17737"/>
        <dbReference type="ChEBI" id="CHEBI:15378"/>
        <dbReference type="ChEBI" id="CHEBI:16630"/>
        <dbReference type="ChEBI" id="CHEBI:36208"/>
        <dbReference type="ChEBI" id="CHEBI:57783"/>
        <dbReference type="ChEBI" id="CHEBI:58349"/>
        <dbReference type="EC" id="1.1.1.25"/>
    </reaction>
</comment>
<dbReference type="RefSeq" id="WP_094922864.1">
    <property type="nucleotide sequence ID" value="NZ_NPIA01000002.1"/>
</dbReference>
<reference evidence="14 15" key="2">
    <citation type="submission" date="2017-09" db="EMBL/GenBank/DDBJ databases">
        <title>Bacillus patelloidae sp. nov., isolated from the intestinal tract of a marine limpet.</title>
        <authorList>
            <person name="Liu R."/>
            <person name="Dong C."/>
            <person name="Shao Z."/>
        </authorList>
    </citation>
    <scope>NUCLEOTIDE SEQUENCE [LARGE SCALE GENOMIC DNA]</scope>
    <source>
        <strain evidence="14 15">SA5d-4</strain>
    </source>
</reference>
<evidence type="ECO:0000256" key="3">
    <source>
        <dbReference type="ARBA" id="ARBA00022857"/>
    </source>
</evidence>